<dbReference type="Gene3D" id="2.60.120.260">
    <property type="entry name" value="Galactose-binding domain-like"/>
    <property type="match status" value="1"/>
</dbReference>
<dbReference type="OrthoDB" id="8904400at2"/>
<protein>
    <recommendedName>
        <fullName evidence="2">Ice-binding protein C-terminal domain-containing protein</fullName>
    </recommendedName>
</protein>
<feature type="domain" description="Ice-binding protein C-terminal" evidence="2">
    <location>
        <begin position="177"/>
        <end position="201"/>
    </location>
</feature>
<evidence type="ECO:0000256" key="1">
    <source>
        <dbReference type="SAM" id="SignalP"/>
    </source>
</evidence>
<dbReference type="Proteomes" id="UP000235916">
    <property type="component" value="Unassembled WGS sequence"/>
</dbReference>
<proteinExistence type="predicted"/>
<comment type="caution">
    <text evidence="3">The sequence shown here is derived from an EMBL/GenBank/DDBJ whole genome shotgun (WGS) entry which is preliminary data.</text>
</comment>
<dbReference type="SUPFAM" id="SSF49785">
    <property type="entry name" value="Galactose-binding domain-like"/>
    <property type="match status" value="1"/>
</dbReference>
<dbReference type="AlphaFoldDB" id="A0A2N8L372"/>
<feature type="signal peptide" evidence="1">
    <location>
        <begin position="1"/>
        <end position="19"/>
    </location>
</feature>
<feature type="chain" id="PRO_5014653607" description="Ice-binding protein C-terminal domain-containing protein" evidence="1">
    <location>
        <begin position="20"/>
        <end position="204"/>
    </location>
</feature>
<dbReference type="EMBL" id="POSP01000001">
    <property type="protein sequence ID" value="PND40148.1"/>
    <property type="molecule type" value="Genomic_DNA"/>
</dbReference>
<dbReference type="InterPro" id="IPR013424">
    <property type="entry name" value="Ice-binding_C"/>
</dbReference>
<dbReference type="NCBIfam" id="TIGR02595">
    <property type="entry name" value="PEP_CTERM"/>
    <property type="match status" value="1"/>
</dbReference>
<name>A0A2N8L372_9BURK</name>
<keyword evidence="4" id="KW-1185">Reference proteome</keyword>
<dbReference type="RefSeq" id="WP_102766607.1">
    <property type="nucleotide sequence ID" value="NZ_POSP01000001.1"/>
</dbReference>
<organism evidence="3 4">
    <name type="scientific">Kinneretia aquatilis</name>
    <dbReference type="NCBI Taxonomy" id="2070761"/>
    <lineage>
        <taxon>Bacteria</taxon>
        <taxon>Pseudomonadati</taxon>
        <taxon>Pseudomonadota</taxon>
        <taxon>Betaproteobacteria</taxon>
        <taxon>Burkholderiales</taxon>
        <taxon>Sphaerotilaceae</taxon>
        <taxon>Roseateles</taxon>
    </lineage>
</organism>
<reference evidence="3 4" key="1">
    <citation type="submission" date="2018-01" db="EMBL/GenBank/DDBJ databases">
        <title>Draft genome sequence of Paucibacter aquatile CR182 isolated from freshwater of the Nakdong River.</title>
        <authorList>
            <person name="Choi A."/>
            <person name="Chung E.J."/>
        </authorList>
    </citation>
    <scope>NUCLEOTIDE SEQUENCE [LARGE SCALE GENOMIC DNA]</scope>
    <source>
        <strain evidence="3 4">CR182</strain>
    </source>
</reference>
<gene>
    <name evidence="3" type="ORF">C1O66_01830</name>
</gene>
<keyword evidence="1" id="KW-0732">Signal</keyword>
<accession>A0A2N8L372</accession>
<sequence>MRTMLLSALLLATPLLSQADSASNLVVNGSFESVVINSSNRWDIFSNISGWTGGSAGIEVRNNAVGLARDGVNFVELDTTANSSMFQTVATQAGQRYTLSFFYADRIGNGQASNGLDWSLDGSHWNAVSSGTGGNSHDWKQLQFDFNATGATTLYFRASGSSDRLGTSLDQVSITTAVPEPQSAALLLGGLAALSFLARRRRLN</sequence>
<dbReference type="InterPro" id="IPR008979">
    <property type="entry name" value="Galactose-bd-like_sf"/>
</dbReference>
<evidence type="ECO:0000259" key="2">
    <source>
        <dbReference type="Pfam" id="PF07589"/>
    </source>
</evidence>
<evidence type="ECO:0000313" key="4">
    <source>
        <dbReference type="Proteomes" id="UP000235916"/>
    </source>
</evidence>
<evidence type="ECO:0000313" key="3">
    <source>
        <dbReference type="EMBL" id="PND40148.1"/>
    </source>
</evidence>
<dbReference type="Pfam" id="PF07589">
    <property type="entry name" value="PEP-CTERM"/>
    <property type="match status" value="1"/>
</dbReference>